<dbReference type="Proteomes" id="UP000663865">
    <property type="component" value="Unassembled WGS sequence"/>
</dbReference>
<dbReference type="EMBL" id="CAJNYV010005624">
    <property type="protein sequence ID" value="CAF3766972.1"/>
    <property type="molecule type" value="Genomic_DNA"/>
</dbReference>
<protein>
    <recommendedName>
        <fullName evidence="2">Deleted in lung and esophageal cancer protein 1 Ig-like domain-containing protein</fullName>
    </recommendedName>
</protein>
<dbReference type="InterPro" id="IPR013783">
    <property type="entry name" value="Ig-like_fold"/>
</dbReference>
<sequence>MEGETAIVSSTSPDHKNDSSSPFNTNYSQQQQSRASSTHVRPNTNASGSQRNPSMLERHTLPEIPHNPLTATVSHVVSRELGENFLKTPMRPETVKKLVVSGNVDDITHRLYVQHLREIQAKREYQLQKIGHDEQSFLLAQFQAYDKEVAEEKTHLTSLYVDEHALTRDQVILPRDFLNYNLQRYIKQSSKEESKSKEATESIKQGSDDEKKLPKLTQPNKKKALNTLWKDQISVPERDYNRARLKMMDNLTNYSTNPRFDENRQHHLITTGPINKPPPLLPVFEALPSEIVFTQYRVGDVHETTLCLRNLSSVAHSCRIVPPKTPYFCVSLPQYPSGHSLVATGLSVIYNIKFSPDTLGVFQDEIIVQCSNGTEFAVKLLAKRPPPVLTLSSLVDCGYWLVGGRKMCEFKVRNDGGEGRFAIVPASSWPAINFKTVARSETIHLPPFEIAPPTLDLRPGDTFSLHVSFNPQIPGEFIEEFSMICDNGEVLRYKLKGVAQTIQVRLEDIEGGVVDLNELEIRDISAQYSINFISINPFSYCQKKMTIKNLTNVELPFIWALLEPVLYTREDFSKQTQPIEIERIVCEASQFHVEPNRGTFPPLATVDFRLIFAPSQVGSFHTVFHLIVPNAPSYPTPSPSAQLTGAISHLANERAPSPDLLPRNAARISTMPSTTIQIADYTVLRFEARGICETFKYVFDPFAIIFMDKLYKNLAYRKEFQLTNTSISPLMVNWANMIGEQIINVEPVVAEIPSDATCQFTLILTGTKIGQAKVELPFKLDGMEDYGYLHVEAEIIGPDIETNSATIDFGLVEYGEKVQKLVKIKNLSPIIAKCHVQENQSKPLISLPNGSEILLKPIEVYEMSICLFADEEGALLEHLEVIVEDGKTIPIEITAIIQRPSAYISPVELDIGESFLHVPIIRQVELKAINGLPTYFQWGEAACAHKDQCLVEIHPREGILYQGKPCMVQIMFIAQQCGTLNDDWNIPCYIQNASQPIFLKLSSIMKGMNVAFLYEENTYQYGDQFTLDFNRVQLGEKASLQLSITNLTDIESGVKAKIAKFKTRPLSVANGRKTQNFEPTEQEIGVGFHLENSETTAYALPPRETTIIPLSVTSSMWGDYTDTLQLQIEGMDSIKEIPIRVHISGNPIKTYLSTSKSDKASSLPVLQFGSMLHNSLPITKKVHMQNISHIPIRIDWVVYDVKEDTTESSKLVELIPVIDNNPFDSFLSDTTIVERNEEIISQTAMSSKTTSRGNSALLAHSSVSIMDDKPTPLIRLYVKPYQGKRTSRINPIYSIASLKKIVKPREHFYLDITITPRNCSVKDYPLKCNARIIGVLSVSEERQGSQSQGFYRPIYYEHEEQIQFDMHASLEMPSLRIELNDDDCNGDEPDAVSFAIPAGDILSCQPNLYNCTLPSSTKSSSRAVSAKSTLSNRNRHEITYSRTLNLLNTRQCTIPFELAISDSSFLSFEPSVTTSLTSQSKVNVECHFRLSTEFIDRFRPANLNRNESLLSKIDETITVEHGRRIHWREQLSVKFKQNEMEQIIPIDIKLYFPILSVSCDRIDFGTCFLEQARQKEFILKNLTCSSSAWSIRKVQANIPEAYEAFRIEPKCGILTTQLNSKDRSVQQVVSVYFTASHNQTYECQLLIEGLLGEPPISVFLTGQGSYDGKYEAILDI</sequence>
<dbReference type="Gene3D" id="2.60.40.10">
    <property type="entry name" value="Immunoglobulins"/>
    <property type="match status" value="8"/>
</dbReference>
<feature type="compositionally biased region" description="Polar residues" evidence="1">
    <location>
        <begin position="19"/>
        <end position="53"/>
    </location>
</feature>
<dbReference type="InterPro" id="IPR033304">
    <property type="entry name" value="DLEC1"/>
</dbReference>
<evidence type="ECO:0000313" key="4">
    <source>
        <dbReference type="EMBL" id="CAF3532831.1"/>
    </source>
</evidence>
<feature type="domain" description="Deleted in lung and esophageal cancer protein 1 Ig-like" evidence="2">
    <location>
        <begin position="284"/>
        <end position="383"/>
    </location>
</feature>
<dbReference type="EMBL" id="CAJNYT010003168">
    <property type="protein sequence ID" value="CAF3532831.1"/>
    <property type="molecule type" value="Genomic_DNA"/>
</dbReference>
<dbReference type="GO" id="GO:0008285">
    <property type="term" value="P:negative regulation of cell population proliferation"/>
    <property type="evidence" value="ECO:0007669"/>
    <property type="project" value="InterPro"/>
</dbReference>
<dbReference type="InterPro" id="IPR059041">
    <property type="entry name" value="Ig_DLEC1_1"/>
</dbReference>
<dbReference type="Pfam" id="PF14874">
    <property type="entry name" value="PapD-like"/>
    <property type="match status" value="1"/>
</dbReference>
<organism evidence="3 7">
    <name type="scientific">Rotaria socialis</name>
    <dbReference type="NCBI Taxonomy" id="392032"/>
    <lineage>
        <taxon>Eukaryota</taxon>
        <taxon>Metazoa</taxon>
        <taxon>Spiralia</taxon>
        <taxon>Gnathifera</taxon>
        <taxon>Rotifera</taxon>
        <taxon>Eurotatoria</taxon>
        <taxon>Bdelloidea</taxon>
        <taxon>Philodinida</taxon>
        <taxon>Philodinidae</taxon>
        <taxon>Rotaria</taxon>
    </lineage>
</organism>
<proteinExistence type="predicted"/>
<evidence type="ECO:0000313" key="7">
    <source>
        <dbReference type="Proteomes" id="UP000663825"/>
    </source>
</evidence>
<evidence type="ECO:0000313" key="3">
    <source>
        <dbReference type="EMBL" id="CAF3173973.1"/>
    </source>
</evidence>
<dbReference type="GO" id="GO:0015631">
    <property type="term" value="F:tubulin binding"/>
    <property type="evidence" value="ECO:0007669"/>
    <property type="project" value="TreeGrafter"/>
</dbReference>
<dbReference type="Proteomes" id="UP000663825">
    <property type="component" value="Unassembled WGS sequence"/>
</dbReference>
<dbReference type="GO" id="GO:0005737">
    <property type="term" value="C:cytoplasm"/>
    <property type="evidence" value="ECO:0007669"/>
    <property type="project" value="TreeGrafter"/>
</dbReference>
<gene>
    <name evidence="4" type="ORF">GRG538_LOCUS19359</name>
    <name evidence="5" type="ORF">KIK155_LOCUS30597</name>
    <name evidence="3" type="ORF">TIS948_LOCUS10966</name>
    <name evidence="6" type="ORF">TOA249_LOCUS10262</name>
</gene>
<dbReference type="EMBL" id="CAJNXB010001529">
    <property type="protein sequence ID" value="CAF3173973.1"/>
    <property type="molecule type" value="Genomic_DNA"/>
</dbReference>
<dbReference type="PANTHER" id="PTHR46348:SF1">
    <property type="entry name" value="DELETED IN LUNG AND ESOPHAGEAL CANCER PROTEIN 1"/>
    <property type="match status" value="1"/>
</dbReference>
<evidence type="ECO:0000313" key="6">
    <source>
        <dbReference type="EMBL" id="CAF4595819.1"/>
    </source>
</evidence>
<name>A0A817PL97_9BILA</name>
<evidence type="ECO:0000256" key="1">
    <source>
        <dbReference type="SAM" id="MobiDB-lite"/>
    </source>
</evidence>
<evidence type="ECO:0000259" key="2">
    <source>
        <dbReference type="Pfam" id="PF23277"/>
    </source>
</evidence>
<comment type="caution">
    <text evidence="3">The sequence shown here is derived from an EMBL/GenBank/DDBJ whole genome shotgun (WGS) entry which is preliminary data.</text>
</comment>
<feature type="compositionally biased region" description="Basic and acidic residues" evidence="1">
    <location>
        <begin position="189"/>
        <end position="213"/>
    </location>
</feature>
<accession>A0A817PL97</accession>
<dbReference type="Proteomes" id="UP000663872">
    <property type="component" value="Unassembled WGS sequence"/>
</dbReference>
<dbReference type="PANTHER" id="PTHR46348">
    <property type="entry name" value="DELETED IN LUNG AND ESOPHAGEAL CANCER PROTEIN 1"/>
    <property type="match status" value="1"/>
</dbReference>
<dbReference type="Pfam" id="PF23277">
    <property type="entry name" value="Ig_Dlec1_1"/>
    <property type="match status" value="1"/>
</dbReference>
<dbReference type="OrthoDB" id="2115465at2759"/>
<evidence type="ECO:0000313" key="5">
    <source>
        <dbReference type="EMBL" id="CAF3766972.1"/>
    </source>
</evidence>
<dbReference type="Proteomes" id="UP000663838">
    <property type="component" value="Unassembled WGS sequence"/>
</dbReference>
<feature type="region of interest" description="Disordered" evidence="1">
    <location>
        <begin position="188"/>
        <end position="218"/>
    </location>
</feature>
<feature type="region of interest" description="Disordered" evidence="1">
    <location>
        <begin position="1"/>
        <end position="54"/>
    </location>
</feature>
<dbReference type="Pfam" id="PF23316">
    <property type="entry name" value="Ig_DLEC1_6th"/>
    <property type="match status" value="1"/>
</dbReference>
<dbReference type="EMBL" id="CAJOBS010000527">
    <property type="protein sequence ID" value="CAF4595819.1"/>
    <property type="molecule type" value="Genomic_DNA"/>
</dbReference>
<reference evidence="3" key="1">
    <citation type="submission" date="2021-02" db="EMBL/GenBank/DDBJ databases">
        <authorList>
            <person name="Nowell W R."/>
        </authorList>
    </citation>
    <scope>NUCLEOTIDE SEQUENCE</scope>
</reference>
<dbReference type="GO" id="GO:0005929">
    <property type="term" value="C:cilium"/>
    <property type="evidence" value="ECO:0007669"/>
    <property type="project" value="TreeGrafter"/>
</dbReference>